<accession>A0A9W9YK41</accession>
<feature type="compositionally biased region" description="Polar residues" evidence="1">
    <location>
        <begin position="61"/>
        <end position="72"/>
    </location>
</feature>
<feature type="region of interest" description="Disordered" evidence="1">
    <location>
        <begin position="51"/>
        <end position="200"/>
    </location>
</feature>
<name>A0A9W9YK41_9CNID</name>
<comment type="caution">
    <text evidence="2">The sequence shown here is derived from an EMBL/GenBank/DDBJ whole genome shotgun (WGS) entry which is preliminary data.</text>
</comment>
<evidence type="ECO:0000313" key="3">
    <source>
        <dbReference type="Proteomes" id="UP001163046"/>
    </source>
</evidence>
<feature type="compositionally biased region" description="Polar residues" evidence="1">
    <location>
        <begin position="146"/>
        <end position="158"/>
    </location>
</feature>
<dbReference type="Proteomes" id="UP001163046">
    <property type="component" value="Unassembled WGS sequence"/>
</dbReference>
<feature type="compositionally biased region" description="Basic and acidic residues" evidence="1">
    <location>
        <begin position="83"/>
        <end position="108"/>
    </location>
</feature>
<proteinExistence type="predicted"/>
<evidence type="ECO:0000313" key="2">
    <source>
        <dbReference type="EMBL" id="KAJ7354930.1"/>
    </source>
</evidence>
<organism evidence="2 3">
    <name type="scientific">Desmophyllum pertusum</name>
    <dbReference type="NCBI Taxonomy" id="174260"/>
    <lineage>
        <taxon>Eukaryota</taxon>
        <taxon>Metazoa</taxon>
        <taxon>Cnidaria</taxon>
        <taxon>Anthozoa</taxon>
        <taxon>Hexacorallia</taxon>
        <taxon>Scleractinia</taxon>
        <taxon>Caryophylliina</taxon>
        <taxon>Caryophylliidae</taxon>
        <taxon>Desmophyllum</taxon>
    </lineage>
</organism>
<reference evidence="2" key="1">
    <citation type="submission" date="2023-01" db="EMBL/GenBank/DDBJ databases">
        <title>Genome assembly of the deep-sea coral Lophelia pertusa.</title>
        <authorList>
            <person name="Herrera S."/>
            <person name="Cordes E."/>
        </authorList>
    </citation>
    <scope>NUCLEOTIDE SEQUENCE</scope>
    <source>
        <strain evidence="2">USNM1676648</strain>
        <tissue evidence="2">Polyp</tissue>
    </source>
</reference>
<keyword evidence="3" id="KW-1185">Reference proteome</keyword>
<protein>
    <submittedName>
        <fullName evidence="2">Uncharacterized protein</fullName>
    </submittedName>
</protein>
<sequence length="200" mass="22539">MDKYSVDATLQNLRAAEAAALRQGDSQAAKRLLRCLIVKKTKGHMVTKVVQTEENDDGEELQSNSDQDNNEALKNRHQRQHKKMEGERCSDKNKDANGSEGEGESKGESEEEESEDESISKGISEEYTIGPKRMQKTVASRLQLRKQYTFSSKETASAGNRKPRKTESNSKPDNRKKPCQRKIKGSYEPAQNVIDINDIH</sequence>
<feature type="compositionally biased region" description="Basic and acidic residues" evidence="1">
    <location>
        <begin position="165"/>
        <end position="176"/>
    </location>
</feature>
<dbReference type="AlphaFoldDB" id="A0A9W9YK41"/>
<gene>
    <name evidence="2" type="ORF">OS493_029039</name>
</gene>
<dbReference type="EMBL" id="MU827330">
    <property type="protein sequence ID" value="KAJ7354930.1"/>
    <property type="molecule type" value="Genomic_DNA"/>
</dbReference>
<evidence type="ECO:0000256" key="1">
    <source>
        <dbReference type="SAM" id="MobiDB-lite"/>
    </source>
</evidence>